<dbReference type="InterPro" id="IPR019734">
    <property type="entry name" value="TPR_rpt"/>
</dbReference>
<dbReference type="Gene3D" id="1.25.40.10">
    <property type="entry name" value="Tetratricopeptide repeat domain"/>
    <property type="match status" value="2"/>
</dbReference>
<keyword evidence="3" id="KW-0597">Phosphoprotein</keyword>
<dbReference type="SMART" id="SM00387">
    <property type="entry name" value="HATPase_c"/>
    <property type="match status" value="1"/>
</dbReference>
<keyword evidence="6" id="KW-0808">Transferase</keyword>
<dbReference type="SUPFAM" id="SSF48452">
    <property type="entry name" value="TPR-like"/>
    <property type="match status" value="2"/>
</dbReference>
<dbReference type="InterPro" id="IPR036097">
    <property type="entry name" value="HisK_dim/P_sf"/>
</dbReference>
<dbReference type="PROSITE" id="PS50109">
    <property type="entry name" value="HIS_KIN"/>
    <property type="match status" value="1"/>
</dbReference>
<reference evidence="7" key="1">
    <citation type="submission" date="2023-07" db="EMBL/GenBank/DDBJ databases">
        <title>Dyadobacter sp. nov 'subterranea' isolated from contaminted grondwater.</title>
        <authorList>
            <person name="Szabo I."/>
            <person name="Al-Omari J."/>
            <person name="Szerdahelyi S.G."/>
            <person name="Rado J."/>
        </authorList>
    </citation>
    <scope>NUCLEOTIDE SEQUENCE [LARGE SCALE GENOMIC DNA]</scope>
    <source>
        <strain evidence="7">UP-52</strain>
    </source>
</reference>
<evidence type="ECO:0000256" key="2">
    <source>
        <dbReference type="ARBA" id="ARBA00012438"/>
    </source>
</evidence>
<keyword evidence="4" id="KW-0812">Transmembrane</keyword>
<sequence length="643" mass="73396">MILPSSLISSYMILNRTRFRIFLNISMLFLCLHVCGQTVLKDSVTRLVKSNSKMDTLRVIQLNKQAYENFSYNVKNLIEYSQQALTLAKKLNYKRGQAEAYKNLALSAMLVHGDVTALNYLNTSLAIFSSLGDTVGIATANNYIGCYYATVKDFKQALPFLLRSEKLLGNREHILKLTIFTNTGSCYLDLREFGKAKQYFEKAELVASQLQDYDWIVMSLLNSASLFIKQNDIKKALAKNEQALTLTHSHRVSPRIQQMIYLLKGDIAYKVKQYENAKIYYQTCEKLAGKMKSREYMSEIYYKYHLLDSIAGDYQSALKNFKNYQLITDSLFNKDKNEIIALYKVKFALQEREDENNRLIAIEKNNMEVISYQRTILFLSLLGLTAIGLAFVRLKKLNFALKDLNQKFVMQNSQLEEVNGIKNKIFSVIAHDLRNPFAQFISILDMFKSRLLEADEVVTLLPFLDKSVNHTIDMMDRLLVWSKSQLDGFKVKPESFNIASLIQDTVEKLQNLIDDKQLHVKIVKSEEAQAWADLEMIRIVFRNLLSNAIKFTPSQGSITVEIFKESEFVIIAFKDTGMGLNGEQLSSLFSFNLKSTRGTANESGTGLGLKICYDLLLLNNGKIRVESSVNEGSTFFISLPMKG</sequence>
<accession>A0ABR9W7P3</accession>
<comment type="caution">
    <text evidence="6">The sequence shown here is derived from an EMBL/GenBank/DDBJ whole genome shotgun (WGS) entry which is preliminary data.</text>
</comment>
<evidence type="ECO:0000259" key="5">
    <source>
        <dbReference type="PROSITE" id="PS50109"/>
    </source>
</evidence>
<dbReference type="SUPFAM" id="SSF47384">
    <property type="entry name" value="Homodimeric domain of signal transducing histidine kinase"/>
    <property type="match status" value="1"/>
</dbReference>
<dbReference type="InterPro" id="IPR004358">
    <property type="entry name" value="Sig_transdc_His_kin-like_C"/>
</dbReference>
<evidence type="ECO:0000256" key="1">
    <source>
        <dbReference type="ARBA" id="ARBA00000085"/>
    </source>
</evidence>
<dbReference type="EMBL" id="JACYGY010000001">
    <property type="protein sequence ID" value="MBE9461480.1"/>
    <property type="molecule type" value="Genomic_DNA"/>
</dbReference>
<dbReference type="PRINTS" id="PR00344">
    <property type="entry name" value="BCTRLSENSOR"/>
</dbReference>
<name>A0ABR9W7P3_9BACT</name>
<feature type="transmembrane region" description="Helical" evidence="4">
    <location>
        <begin position="376"/>
        <end position="394"/>
    </location>
</feature>
<dbReference type="Pfam" id="PF13181">
    <property type="entry name" value="TPR_8"/>
    <property type="match status" value="2"/>
</dbReference>
<dbReference type="Gene3D" id="3.30.565.10">
    <property type="entry name" value="Histidine kinase-like ATPase, C-terminal domain"/>
    <property type="match status" value="1"/>
</dbReference>
<feature type="transmembrane region" description="Helical" evidence="4">
    <location>
        <begin position="21"/>
        <end position="40"/>
    </location>
</feature>
<dbReference type="InterPro" id="IPR003594">
    <property type="entry name" value="HATPase_dom"/>
</dbReference>
<dbReference type="PANTHER" id="PTHR43547">
    <property type="entry name" value="TWO-COMPONENT HISTIDINE KINASE"/>
    <property type="match status" value="1"/>
</dbReference>
<organism evidence="6 7">
    <name type="scientific">Dyadobacter subterraneus</name>
    <dbReference type="NCBI Taxonomy" id="2773304"/>
    <lineage>
        <taxon>Bacteria</taxon>
        <taxon>Pseudomonadati</taxon>
        <taxon>Bacteroidota</taxon>
        <taxon>Cytophagia</taxon>
        <taxon>Cytophagales</taxon>
        <taxon>Spirosomataceae</taxon>
        <taxon>Dyadobacter</taxon>
    </lineage>
</organism>
<keyword evidence="6" id="KW-0418">Kinase</keyword>
<keyword evidence="4" id="KW-0472">Membrane</keyword>
<dbReference type="Pfam" id="PF02518">
    <property type="entry name" value="HATPase_c"/>
    <property type="match status" value="1"/>
</dbReference>
<dbReference type="InterPro" id="IPR003661">
    <property type="entry name" value="HisK_dim/P_dom"/>
</dbReference>
<dbReference type="InterPro" id="IPR005467">
    <property type="entry name" value="His_kinase_dom"/>
</dbReference>
<dbReference type="Gene3D" id="1.10.287.130">
    <property type="match status" value="1"/>
</dbReference>
<dbReference type="InterPro" id="IPR036890">
    <property type="entry name" value="HATPase_C_sf"/>
</dbReference>
<dbReference type="SMART" id="SM00028">
    <property type="entry name" value="TPR"/>
    <property type="match status" value="5"/>
</dbReference>
<comment type="catalytic activity">
    <reaction evidence="1">
        <text>ATP + protein L-histidine = ADP + protein N-phospho-L-histidine.</text>
        <dbReference type="EC" id="2.7.13.3"/>
    </reaction>
</comment>
<dbReference type="PANTHER" id="PTHR43547:SF2">
    <property type="entry name" value="HYBRID SIGNAL TRANSDUCTION HISTIDINE KINASE C"/>
    <property type="match status" value="1"/>
</dbReference>
<keyword evidence="4" id="KW-1133">Transmembrane helix</keyword>
<dbReference type="SUPFAM" id="SSF55874">
    <property type="entry name" value="ATPase domain of HSP90 chaperone/DNA topoisomerase II/histidine kinase"/>
    <property type="match status" value="1"/>
</dbReference>
<dbReference type="GO" id="GO:0016301">
    <property type="term" value="F:kinase activity"/>
    <property type="evidence" value="ECO:0007669"/>
    <property type="project" value="UniProtKB-KW"/>
</dbReference>
<dbReference type="InterPro" id="IPR011990">
    <property type="entry name" value="TPR-like_helical_dom_sf"/>
</dbReference>
<evidence type="ECO:0000256" key="3">
    <source>
        <dbReference type="ARBA" id="ARBA00022553"/>
    </source>
</evidence>
<gene>
    <name evidence="6" type="ORF">IEE83_06265</name>
</gene>
<dbReference type="CDD" id="cd00082">
    <property type="entry name" value="HisKA"/>
    <property type="match status" value="1"/>
</dbReference>
<evidence type="ECO:0000313" key="6">
    <source>
        <dbReference type="EMBL" id="MBE9461480.1"/>
    </source>
</evidence>
<proteinExistence type="predicted"/>
<keyword evidence="7" id="KW-1185">Reference proteome</keyword>
<evidence type="ECO:0000256" key="4">
    <source>
        <dbReference type="SAM" id="Phobius"/>
    </source>
</evidence>
<feature type="domain" description="Histidine kinase" evidence="5">
    <location>
        <begin position="428"/>
        <end position="643"/>
    </location>
</feature>
<protein>
    <recommendedName>
        <fullName evidence="2">histidine kinase</fullName>
        <ecNumber evidence="2">2.7.13.3</ecNumber>
    </recommendedName>
</protein>
<dbReference type="Proteomes" id="UP000634134">
    <property type="component" value="Unassembled WGS sequence"/>
</dbReference>
<dbReference type="EC" id="2.7.13.3" evidence="2"/>
<evidence type="ECO:0000313" key="7">
    <source>
        <dbReference type="Proteomes" id="UP000634134"/>
    </source>
</evidence>